<name>A0ABR2CTZ1_9ROSI</name>
<organism evidence="3 4">
    <name type="scientific">Hibiscus sabdariffa</name>
    <name type="common">roselle</name>
    <dbReference type="NCBI Taxonomy" id="183260"/>
    <lineage>
        <taxon>Eukaryota</taxon>
        <taxon>Viridiplantae</taxon>
        <taxon>Streptophyta</taxon>
        <taxon>Embryophyta</taxon>
        <taxon>Tracheophyta</taxon>
        <taxon>Spermatophyta</taxon>
        <taxon>Magnoliopsida</taxon>
        <taxon>eudicotyledons</taxon>
        <taxon>Gunneridae</taxon>
        <taxon>Pentapetalae</taxon>
        <taxon>rosids</taxon>
        <taxon>malvids</taxon>
        <taxon>Malvales</taxon>
        <taxon>Malvaceae</taxon>
        <taxon>Malvoideae</taxon>
        <taxon>Hibiscus</taxon>
    </lineage>
</organism>
<gene>
    <name evidence="3" type="ORF">V6N12_047626</name>
</gene>
<feature type="compositionally biased region" description="Basic residues" evidence="1">
    <location>
        <begin position="478"/>
        <end position="487"/>
    </location>
</feature>
<protein>
    <recommendedName>
        <fullName evidence="2">Putative plant transposon protein domain-containing protein</fullName>
    </recommendedName>
</protein>
<feature type="compositionally biased region" description="Pro residues" evidence="1">
    <location>
        <begin position="464"/>
        <end position="475"/>
    </location>
</feature>
<keyword evidence="4" id="KW-1185">Reference proteome</keyword>
<dbReference type="Proteomes" id="UP001472677">
    <property type="component" value="Unassembled WGS sequence"/>
</dbReference>
<proteinExistence type="predicted"/>
<sequence length="550" mass="61807">MVCYKNTAGSSQPSPPDAAEIAIFENEAAEECYQQIQSKQLLQEKGFVFSNGERFGLPQEVYDVIVFHGWEKFARHPDEKELQKKSINVALVKEFYAHFTDPNQQIVYVRSERVEFTARAINKFFVVKRTADLHTPFVNSLKDQNIDFLLENLCFQGAEWDEANTTVERDRLKPAAKLWMHFLKINLMPTTHTATINLPRLQLLHSILNSRSINLGQLILDEAFAGISRKQSPLLFPRLIMALCCQQGVMEDENDFYIRGRQGIKPSQIPSLMGFDEDATASVPPGGARTIAAARMAELMTLTERTQDQLRDMQEKMTSLFHYMRERDEAIQSYFLELLPDEAPLFPIFPNELFHSAQNTKRRAPQEQATQQPPLTKKKAPSTSTATPPIRPPAPEERVEPATPHADTAASTPKPPAKTATASKKTLTRKDKGKAPVKATPRTPAPEATVELESDDDNDEDMPDAPPPLAPPMEPTIPRRRLKRKANRNISTADLAVEENIVSEAEDDGSSTTPEETPNPNPPSSKARYKRVATKQAFFLVCYSILSKLE</sequence>
<feature type="compositionally biased region" description="Acidic residues" evidence="1">
    <location>
        <begin position="450"/>
        <end position="463"/>
    </location>
</feature>
<comment type="caution">
    <text evidence="3">The sequence shown here is derived from an EMBL/GenBank/DDBJ whole genome shotgun (WGS) entry which is preliminary data.</text>
</comment>
<evidence type="ECO:0000256" key="1">
    <source>
        <dbReference type="SAM" id="MobiDB-lite"/>
    </source>
</evidence>
<dbReference type="EMBL" id="JBBPBM010000043">
    <property type="protein sequence ID" value="KAK8523093.1"/>
    <property type="molecule type" value="Genomic_DNA"/>
</dbReference>
<evidence type="ECO:0000259" key="2">
    <source>
        <dbReference type="Pfam" id="PF20167"/>
    </source>
</evidence>
<feature type="domain" description="Putative plant transposon protein" evidence="2">
    <location>
        <begin position="67"/>
        <end position="249"/>
    </location>
</feature>
<dbReference type="InterPro" id="IPR046796">
    <property type="entry name" value="Transposase_32_dom"/>
</dbReference>
<evidence type="ECO:0000313" key="4">
    <source>
        <dbReference type="Proteomes" id="UP001472677"/>
    </source>
</evidence>
<feature type="region of interest" description="Disordered" evidence="1">
    <location>
        <begin position="358"/>
        <end position="530"/>
    </location>
</feature>
<dbReference type="Pfam" id="PF20167">
    <property type="entry name" value="Transposase_32"/>
    <property type="match status" value="1"/>
</dbReference>
<evidence type="ECO:0000313" key="3">
    <source>
        <dbReference type="EMBL" id="KAK8523093.1"/>
    </source>
</evidence>
<accession>A0ABR2CTZ1</accession>
<reference evidence="3 4" key="1">
    <citation type="journal article" date="2024" name="G3 (Bethesda)">
        <title>Genome assembly of Hibiscus sabdariffa L. provides insights into metabolisms of medicinal natural products.</title>
        <authorList>
            <person name="Kim T."/>
        </authorList>
    </citation>
    <scope>NUCLEOTIDE SEQUENCE [LARGE SCALE GENOMIC DNA]</scope>
    <source>
        <strain evidence="3">TK-2024</strain>
        <tissue evidence="3">Old leaves</tissue>
    </source>
</reference>
<feature type="compositionally biased region" description="Low complexity" evidence="1">
    <location>
        <begin position="401"/>
        <end position="425"/>
    </location>
</feature>